<evidence type="ECO:0000256" key="1">
    <source>
        <dbReference type="SAM" id="MobiDB-lite"/>
    </source>
</evidence>
<reference evidence="2" key="1">
    <citation type="journal article" date="2022" name="bioRxiv">
        <title>Sequencing and chromosome-scale assembly of the giantPleurodeles waltlgenome.</title>
        <authorList>
            <person name="Brown T."/>
            <person name="Elewa A."/>
            <person name="Iarovenko S."/>
            <person name="Subramanian E."/>
            <person name="Araus A.J."/>
            <person name="Petzold A."/>
            <person name="Susuki M."/>
            <person name="Suzuki K.-i.T."/>
            <person name="Hayashi T."/>
            <person name="Toyoda A."/>
            <person name="Oliveira C."/>
            <person name="Osipova E."/>
            <person name="Leigh N.D."/>
            <person name="Simon A."/>
            <person name="Yun M.H."/>
        </authorList>
    </citation>
    <scope>NUCLEOTIDE SEQUENCE</scope>
    <source>
        <strain evidence="2">20211129_DDA</strain>
        <tissue evidence="2">Liver</tissue>
    </source>
</reference>
<sequence length="132" mass="14185">MLCLHYSHLFGTESNRLTEHAKEISVPISDQTLWGIGLIERDTSCMAQDAKQTSGITFVYTPRETEPGSETLNCLATDEPALHRSPGSGDLRRGPKALGDPDEETQPPPRSRPPGSGGAVPPGHQTPAQLSQ</sequence>
<proteinExistence type="predicted"/>
<dbReference type="Proteomes" id="UP001066276">
    <property type="component" value="Chromosome 8"/>
</dbReference>
<dbReference type="AlphaFoldDB" id="A0AAV7NRG1"/>
<keyword evidence="3" id="KW-1185">Reference proteome</keyword>
<comment type="caution">
    <text evidence="2">The sequence shown here is derived from an EMBL/GenBank/DDBJ whole genome shotgun (WGS) entry which is preliminary data.</text>
</comment>
<dbReference type="EMBL" id="JANPWB010000012">
    <property type="protein sequence ID" value="KAJ1117212.1"/>
    <property type="molecule type" value="Genomic_DNA"/>
</dbReference>
<name>A0AAV7NRG1_PLEWA</name>
<gene>
    <name evidence="2" type="ORF">NDU88_005412</name>
</gene>
<accession>A0AAV7NRG1</accession>
<evidence type="ECO:0000313" key="2">
    <source>
        <dbReference type="EMBL" id="KAJ1117212.1"/>
    </source>
</evidence>
<feature type="region of interest" description="Disordered" evidence="1">
    <location>
        <begin position="77"/>
        <end position="132"/>
    </location>
</feature>
<evidence type="ECO:0000313" key="3">
    <source>
        <dbReference type="Proteomes" id="UP001066276"/>
    </source>
</evidence>
<protein>
    <submittedName>
        <fullName evidence="2">Uncharacterized protein</fullName>
    </submittedName>
</protein>
<organism evidence="2 3">
    <name type="scientific">Pleurodeles waltl</name>
    <name type="common">Iberian ribbed newt</name>
    <dbReference type="NCBI Taxonomy" id="8319"/>
    <lineage>
        <taxon>Eukaryota</taxon>
        <taxon>Metazoa</taxon>
        <taxon>Chordata</taxon>
        <taxon>Craniata</taxon>
        <taxon>Vertebrata</taxon>
        <taxon>Euteleostomi</taxon>
        <taxon>Amphibia</taxon>
        <taxon>Batrachia</taxon>
        <taxon>Caudata</taxon>
        <taxon>Salamandroidea</taxon>
        <taxon>Salamandridae</taxon>
        <taxon>Pleurodelinae</taxon>
        <taxon>Pleurodeles</taxon>
    </lineage>
</organism>